<evidence type="ECO:0000256" key="1">
    <source>
        <dbReference type="SAM" id="MobiDB-lite"/>
    </source>
</evidence>
<gene>
    <name evidence="2" type="ORF">Amon01_000626300</name>
</gene>
<name>A0A9W7DIJ9_AMBMO</name>
<feature type="region of interest" description="Disordered" evidence="1">
    <location>
        <begin position="378"/>
        <end position="404"/>
    </location>
</feature>
<proteinExistence type="predicted"/>
<dbReference type="EMBL" id="BSXU01003884">
    <property type="protein sequence ID" value="GMG40526.1"/>
    <property type="molecule type" value="Genomic_DNA"/>
</dbReference>
<feature type="region of interest" description="Disordered" evidence="1">
    <location>
        <begin position="423"/>
        <end position="445"/>
    </location>
</feature>
<organism evidence="2 3">
    <name type="scientific">Ambrosiozyma monospora</name>
    <name type="common">Yeast</name>
    <name type="synonym">Endomycopsis monosporus</name>
    <dbReference type="NCBI Taxonomy" id="43982"/>
    <lineage>
        <taxon>Eukaryota</taxon>
        <taxon>Fungi</taxon>
        <taxon>Dikarya</taxon>
        <taxon>Ascomycota</taxon>
        <taxon>Saccharomycotina</taxon>
        <taxon>Pichiomycetes</taxon>
        <taxon>Pichiales</taxon>
        <taxon>Pichiaceae</taxon>
        <taxon>Ambrosiozyma</taxon>
    </lineage>
</organism>
<dbReference type="Proteomes" id="UP001165063">
    <property type="component" value="Unassembled WGS sequence"/>
</dbReference>
<keyword evidence="3" id="KW-1185">Reference proteome</keyword>
<protein>
    <submittedName>
        <fullName evidence="2">Unnamed protein product</fullName>
    </submittedName>
</protein>
<feature type="compositionally biased region" description="Polar residues" evidence="1">
    <location>
        <begin position="387"/>
        <end position="404"/>
    </location>
</feature>
<comment type="caution">
    <text evidence="2">The sequence shown here is derived from an EMBL/GenBank/DDBJ whole genome shotgun (WGS) entry which is preliminary data.</text>
</comment>
<sequence length="729" mass="80469">MEQDPTLSEEDKSSRKRLFWILLVMDTAYALTITKNYNINIRTITVNTLTPDDFEDVGADKQASFSTYFYGAELSLFYDKFTKLQQTANISALKCQPYMSWVRELNGLVGQLYDILKHFHMSQLSYDGYVLKMYLYTVDMFVQRVNLFRFYSVLGRAVETEKVTAGSSHYLELENLDHAFCWDRSAYAITECIDMIIRFGPGFKPLYAYTQNVLYLMFQMGVDLLPYLFHTDENIRQMAQRGLDKVIPLLDGIAESSAWQLIDLCHFILKKIYPNKSRLVRFVRILVEANRVEKLYTQTQNHPFLGSIIANNIPPFISPVININRSGPGVSTTTTTTTVTAANMMNDARSEELHDSHASVQVPSSLAITNTIASLSFKRSESKRNGPNDSASTNFSPTFNIDLSSNEVSPTLLKDSDIVMKESAEHTDSVDQLLQEQQQQQQPNLEPQLQEGPEFQQQPQQQQFISNADQTDAKVAEMYFNRVHNSPNRTTGSDFLAAQLQLRQSQPQQSHYQSMPMSIDATTYSNSENGGSTSNDENNMVGYKPIHEIFAPQIGGTKTMNEYLQEIQRSNLGNDVDIGGMYGVGATVIGGAGINVGVGDVGGPGFGTGNEYMPAGGVNTGMNNFGNSSMNAGFGPVGFGVPSAVNQVPFGVANYFRSGDVNGANGANGPGMGVGIGPGFGPDGNSIDVTRDRNNVGVEAGDMNSYFNFGIGLNIDDELEFSSADFALD</sequence>
<feature type="compositionally biased region" description="Low complexity" evidence="1">
    <location>
        <begin position="432"/>
        <end position="445"/>
    </location>
</feature>
<accession>A0A9W7DIJ9</accession>
<evidence type="ECO:0000313" key="3">
    <source>
        <dbReference type="Proteomes" id="UP001165063"/>
    </source>
</evidence>
<dbReference type="AlphaFoldDB" id="A0A9W7DIJ9"/>
<evidence type="ECO:0000313" key="2">
    <source>
        <dbReference type="EMBL" id="GMG40526.1"/>
    </source>
</evidence>
<dbReference type="CDD" id="cd12148">
    <property type="entry name" value="fungal_TF_MHR"/>
    <property type="match status" value="1"/>
</dbReference>
<reference evidence="2" key="1">
    <citation type="submission" date="2023-04" db="EMBL/GenBank/DDBJ databases">
        <title>Ambrosiozyma monospora NBRC 1965.</title>
        <authorList>
            <person name="Ichikawa N."/>
            <person name="Sato H."/>
            <person name="Tonouchi N."/>
        </authorList>
    </citation>
    <scope>NUCLEOTIDE SEQUENCE</scope>
    <source>
        <strain evidence="2">NBRC 1965</strain>
    </source>
</reference>